<evidence type="ECO:0000256" key="1">
    <source>
        <dbReference type="SAM" id="MobiDB-lite"/>
    </source>
</evidence>
<protein>
    <submittedName>
        <fullName evidence="2">Uncharacterized protein</fullName>
    </submittedName>
</protein>
<accession>A0ABR2R7H1</accession>
<dbReference type="Proteomes" id="UP001396334">
    <property type="component" value="Unassembled WGS sequence"/>
</dbReference>
<evidence type="ECO:0000313" key="3">
    <source>
        <dbReference type="Proteomes" id="UP001396334"/>
    </source>
</evidence>
<gene>
    <name evidence="2" type="ORF">V6N11_075534</name>
</gene>
<proteinExistence type="predicted"/>
<dbReference type="EMBL" id="JBBPBN010000026">
    <property type="protein sequence ID" value="KAK9008647.1"/>
    <property type="molecule type" value="Genomic_DNA"/>
</dbReference>
<comment type="caution">
    <text evidence="2">The sequence shown here is derived from an EMBL/GenBank/DDBJ whole genome shotgun (WGS) entry which is preliminary data.</text>
</comment>
<organism evidence="2 3">
    <name type="scientific">Hibiscus sabdariffa</name>
    <name type="common">roselle</name>
    <dbReference type="NCBI Taxonomy" id="183260"/>
    <lineage>
        <taxon>Eukaryota</taxon>
        <taxon>Viridiplantae</taxon>
        <taxon>Streptophyta</taxon>
        <taxon>Embryophyta</taxon>
        <taxon>Tracheophyta</taxon>
        <taxon>Spermatophyta</taxon>
        <taxon>Magnoliopsida</taxon>
        <taxon>eudicotyledons</taxon>
        <taxon>Gunneridae</taxon>
        <taxon>Pentapetalae</taxon>
        <taxon>rosids</taxon>
        <taxon>malvids</taxon>
        <taxon>Malvales</taxon>
        <taxon>Malvaceae</taxon>
        <taxon>Malvoideae</taxon>
        <taxon>Hibiscus</taxon>
    </lineage>
</organism>
<feature type="region of interest" description="Disordered" evidence="1">
    <location>
        <begin position="188"/>
        <end position="211"/>
    </location>
</feature>
<evidence type="ECO:0000313" key="2">
    <source>
        <dbReference type="EMBL" id="KAK9008647.1"/>
    </source>
</evidence>
<name>A0ABR2R7H1_9ROSI</name>
<keyword evidence="3" id="KW-1185">Reference proteome</keyword>
<reference evidence="2 3" key="1">
    <citation type="journal article" date="2024" name="G3 (Bethesda)">
        <title>Genome assembly of Hibiscus sabdariffa L. provides insights into metabolisms of medicinal natural products.</title>
        <authorList>
            <person name="Kim T."/>
        </authorList>
    </citation>
    <scope>NUCLEOTIDE SEQUENCE [LARGE SCALE GENOMIC DNA]</scope>
    <source>
        <strain evidence="2">TK-2024</strain>
        <tissue evidence="2">Old leaves</tissue>
    </source>
</reference>
<sequence length="253" mass="26725">MASSSTAASATPDWRNLFTATEDVVLQDGSIALVYVTVPWIPPSCSHCKVFGHHIKTCFAVDKPGTGDKQPAKVWKPKAKISSVQQETLQATVAEKAPGSDVDVVKSNNLEVSNLCDTVQQDFVVGENPGNGENVVLPAALVGVDSSTDSDTVVEDVDSLTVDVSLGKVVRPFVAHVVNDDCNFPPLAGGRKTRGKKQHSKGEAVEVPGRQPRAAAAGVANLLQDIKGRKRDALDKVKVSSLSVSNVPYVSSQ</sequence>